<feature type="compositionally biased region" description="Basic residues" evidence="1">
    <location>
        <begin position="973"/>
        <end position="985"/>
    </location>
</feature>
<feature type="region of interest" description="Disordered" evidence="1">
    <location>
        <begin position="1045"/>
        <end position="1068"/>
    </location>
</feature>
<feature type="compositionally biased region" description="Low complexity" evidence="1">
    <location>
        <begin position="740"/>
        <end position="753"/>
    </location>
</feature>
<dbReference type="GO" id="GO:0045892">
    <property type="term" value="P:negative regulation of DNA-templated transcription"/>
    <property type="evidence" value="ECO:0000318"/>
    <property type="project" value="GO_Central"/>
</dbReference>
<feature type="region of interest" description="Disordered" evidence="1">
    <location>
        <begin position="1120"/>
        <end position="1156"/>
    </location>
</feature>
<dbReference type="GO" id="GO:0005654">
    <property type="term" value="C:nucleoplasm"/>
    <property type="evidence" value="ECO:0000318"/>
    <property type="project" value="GO_Central"/>
</dbReference>
<feature type="region of interest" description="Disordered" evidence="1">
    <location>
        <begin position="1272"/>
        <end position="1328"/>
    </location>
</feature>
<dbReference type="KEGG" id="dpx:DAPPUDRAFT_224175"/>
<feature type="compositionally biased region" description="Basic and acidic residues" evidence="1">
    <location>
        <begin position="986"/>
        <end position="1024"/>
    </location>
</feature>
<feature type="compositionally biased region" description="Basic and acidic residues" evidence="1">
    <location>
        <begin position="1286"/>
        <end position="1301"/>
    </location>
</feature>
<feature type="domain" description="U1-type" evidence="2">
    <location>
        <begin position="927"/>
        <end position="961"/>
    </location>
</feature>
<sequence>MQRGRGRGGFDPYVDGLVRTRTRNHNHGRTDGPGGSRQHNFHPDDAQFHNPSRNAVNEHGFGSQIGDPRQDFYYNSHLAAGPESNRMTKFMPDPRLQPKIIPHDVDQYPYSSNENPNYMMEETTCNAKGKSLRPPQSGSPVVGITRMVKSGARNNERRHDQHLNEKRFDRQFSSMSHESSVVDENIQPDMNLDSLVHNLLDSLDDGIVYDSQSRHSNEEPEEPEDFPTRYANYQRSFDDFEKFAVALPCDPRLQKSTVTSGQPSSGHSKNDSHLTARVKPEPREKITGPQQDVNLPENNLKQALEDIRQRQQTPSTPAPYVSSYSEINNSKNSNTSKTTTDAQPKKITPPKPSSNKKDSKGNHQSPELSSDKTRRKVVEDSESRNSSRSSRNSSPGADRRRTASGRMALGSPEWHRQVRMVDKPDPRNRDSREREMRRVRRLSRSRSRSRSRSPRRTQRYFRYGSPERRSRSRSPISRRRRVSPEYPHRRWGQLGPSRNSRSPVRTRDRRRSPPDHSHRNVVERTVIMRQRSRSLSRSRSRSPSRSSSQQQQNSKRLKDHHDVPTREIQQTQPPPSSSKLAVNVDSPIPHQTTQLFTRNYVVANQVDHVAHIVQPVQPVQPTITAARYVAPPNTVPPNVSTIPPLMNYYNHQQQHYQATVQQQIDIITYQQQHHHHHLQQQQFNQQQLYQQHLQQMNQNPVAHQSMPSSPLIPIIHPAGVVNSPARHNIPPPQTLPNPPSTSTQLTTAPTTNSEGGSVEEQRTRKTRDGLLEKQANLIHQLLVLQVQQADLELKQKSAEDGEYERLSNNIIETAKFGKEMMVSAQSLEKIIQKHTNQLKEDLSELKKTRSSNRYNYYDPQQHWCELCDVITDKLNDYLTHLHSKEHEERLQSTGVQSTPWHKKRTITPEEKGGIRIPFNGLQNLQPVKAWYCELCDVWMGDLLCAKLHMSSNSHNDQHMKRSMERPESLLNHATKKQAALRRNLVRKREEDRVRNQQKQADKMKMDAERKEAAKKREEENEEKQRLMKEKWQNFVRNEEADKASVVELEGEPTGEKSATIQRPTSSLTSSSIRLNIRTPLMTTKTMDQDDTSEAPISSLMETSDSIEGQVILTAKEIPAEQSAKQVSIDGSNKEGFEQRSTLDVQTDEPSVLNPTKNIIKSNGIGIEAPPCLDGVAEKAAVPDSLPMDSSDKEEPASVSREAEVSKDIPESSNPKAAQLLVGEQKSSAIILEEKDVCDRMDSSTCSKVSMEKTGVKTNSDLIDSLKQMVPVSQNNLPSTASTVDSGETKSADPMFHDRISVPEHTQQVDENSQEPLDSSAQSGMDPECLDVQGNIENVQDSLENAGVSAEVSGCNSIDGSQQLNSNSNLSDSQEKRFDVQDGILLPKIEPKDSEEIGDCCVILEVNPKLSKVPELIDLESSNEECDQQAAQLEMETSENSEQCEPLSESGEEKCDSLLVGENRASTPCKIQFGEFIVLSETTEDSSGIDADSRTSINSSSELSSGERLVVVEEAPGDETETNKIV</sequence>
<feature type="compositionally biased region" description="Low complexity" evidence="1">
    <location>
        <begin position="1493"/>
        <end position="1503"/>
    </location>
</feature>
<dbReference type="GO" id="GO:0003676">
    <property type="term" value="F:nucleic acid binding"/>
    <property type="evidence" value="ECO:0007669"/>
    <property type="project" value="InterPro"/>
</dbReference>
<dbReference type="SMART" id="SM00451">
    <property type="entry name" value="ZnF_U1"/>
    <property type="match status" value="2"/>
</dbReference>
<dbReference type="InterPro" id="IPR055309">
    <property type="entry name" value="Znf318-like"/>
</dbReference>
<accession>E9GFU9</accession>
<dbReference type="InterPro" id="IPR003604">
    <property type="entry name" value="Matrin/U1-like-C_Znf_C2H2"/>
</dbReference>
<feature type="compositionally biased region" description="Low complexity" evidence="1">
    <location>
        <begin position="1360"/>
        <end position="1371"/>
    </location>
</feature>
<feature type="compositionally biased region" description="Basic and acidic residues" evidence="1">
    <location>
        <begin position="154"/>
        <end position="170"/>
    </location>
</feature>
<dbReference type="GO" id="GO:0045893">
    <property type="term" value="P:positive regulation of DNA-templated transcription"/>
    <property type="evidence" value="ECO:0000318"/>
    <property type="project" value="GO_Central"/>
</dbReference>
<dbReference type="EMBL" id="GL732542">
    <property type="protein sequence ID" value="EFX81747.1"/>
    <property type="molecule type" value="Genomic_DNA"/>
</dbReference>
<dbReference type="Proteomes" id="UP000000305">
    <property type="component" value="Unassembled WGS sequence"/>
</dbReference>
<feature type="region of interest" description="Disordered" evidence="1">
    <location>
        <begin position="150"/>
        <end position="181"/>
    </location>
</feature>
<feature type="compositionally biased region" description="Low complexity" evidence="1">
    <location>
        <begin position="543"/>
        <end position="554"/>
    </location>
</feature>
<feature type="compositionally biased region" description="Polar residues" evidence="1">
    <location>
        <begin position="1303"/>
        <end position="1322"/>
    </location>
</feature>
<dbReference type="eggNOG" id="ENOG502R1ZF">
    <property type="taxonomic scope" value="Eukaryota"/>
</dbReference>
<feature type="compositionally biased region" description="Basic residues" evidence="1">
    <location>
        <begin position="530"/>
        <end position="542"/>
    </location>
</feature>
<feature type="compositionally biased region" description="Polar residues" evidence="1">
    <location>
        <begin position="1272"/>
        <end position="1285"/>
    </location>
</feature>
<feature type="compositionally biased region" description="Low complexity" evidence="1">
    <location>
        <begin position="328"/>
        <end position="340"/>
    </location>
</feature>
<reference evidence="3 4" key="1">
    <citation type="journal article" date="2011" name="Science">
        <title>The ecoresponsive genome of Daphnia pulex.</title>
        <authorList>
            <person name="Colbourne J.K."/>
            <person name="Pfrender M.E."/>
            <person name="Gilbert D."/>
            <person name="Thomas W.K."/>
            <person name="Tucker A."/>
            <person name="Oakley T.H."/>
            <person name="Tokishita S."/>
            <person name="Aerts A."/>
            <person name="Arnold G.J."/>
            <person name="Basu M.K."/>
            <person name="Bauer D.J."/>
            <person name="Caceres C.E."/>
            <person name="Carmel L."/>
            <person name="Casola C."/>
            <person name="Choi J.H."/>
            <person name="Detter J.C."/>
            <person name="Dong Q."/>
            <person name="Dusheyko S."/>
            <person name="Eads B.D."/>
            <person name="Frohlich T."/>
            <person name="Geiler-Samerotte K.A."/>
            <person name="Gerlach D."/>
            <person name="Hatcher P."/>
            <person name="Jogdeo S."/>
            <person name="Krijgsveld J."/>
            <person name="Kriventseva E.V."/>
            <person name="Kultz D."/>
            <person name="Laforsch C."/>
            <person name="Lindquist E."/>
            <person name="Lopez J."/>
            <person name="Manak J.R."/>
            <person name="Muller J."/>
            <person name="Pangilinan J."/>
            <person name="Patwardhan R.P."/>
            <person name="Pitluck S."/>
            <person name="Pritham E.J."/>
            <person name="Rechtsteiner A."/>
            <person name="Rho M."/>
            <person name="Rogozin I.B."/>
            <person name="Sakarya O."/>
            <person name="Salamov A."/>
            <person name="Schaack S."/>
            <person name="Shapiro H."/>
            <person name="Shiga Y."/>
            <person name="Skalitzky C."/>
            <person name="Smith Z."/>
            <person name="Souvorov A."/>
            <person name="Sung W."/>
            <person name="Tang Z."/>
            <person name="Tsuchiya D."/>
            <person name="Tu H."/>
            <person name="Vos H."/>
            <person name="Wang M."/>
            <person name="Wolf Y.I."/>
            <person name="Yamagata H."/>
            <person name="Yamada T."/>
            <person name="Ye Y."/>
            <person name="Shaw J.R."/>
            <person name="Andrews J."/>
            <person name="Crease T.J."/>
            <person name="Tang H."/>
            <person name="Lucas S.M."/>
            <person name="Robertson H.M."/>
            <person name="Bork P."/>
            <person name="Koonin E.V."/>
            <person name="Zdobnov E.M."/>
            <person name="Grigoriev I.V."/>
            <person name="Lynch M."/>
            <person name="Boore J.L."/>
        </authorList>
    </citation>
    <scope>NUCLEOTIDE SEQUENCE [LARGE SCALE GENOMIC DNA]</scope>
</reference>
<evidence type="ECO:0000256" key="1">
    <source>
        <dbReference type="SAM" id="MobiDB-lite"/>
    </source>
</evidence>
<dbReference type="PANTHER" id="PTHR15577:SF2">
    <property type="entry name" value="ZINC FINGER PROTEIN 318"/>
    <property type="match status" value="1"/>
</dbReference>
<dbReference type="OMA" id="DHENETR"/>
<dbReference type="STRING" id="6669.E9GFU9"/>
<feature type="compositionally biased region" description="Pro residues" evidence="1">
    <location>
        <begin position="729"/>
        <end position="739"/>
    </location>
</feature>
<feature type="region of interest" description="Disordered" evidence="1">
    <location>
        <begin position="723"/>
        <end position="765"/>
    </location>
</feature>
<feature type="region of interest" description="Disordered" evidence="1">
    <location>
        <begin position="970"/>
        <end position="1024"/>
    </location>
</feature>
<feature type="compositionally biased region" description="Basic and acidic residues" evidence="1">
    <location>
        <begin position="268"/>
        <end position="286"/>
    </location>
</feature>
<evidence type="ECO:0000259" key="2">
    <source>
        <dbReference type="SMART" id="SM00451"/>
    </source>
</evidence>
<feature type="compositionally biased region" description="Polar residues" evidence="1">
    <location>
        <begin position="254"/>
        <end position="267"/>
    </location>
</feature>
<feature type="compositionally biased region" description="Basic and acidic residues" evidence="1">
    <location>
        <begin position="1189"/>
        <end position="1209"/>
    </location>
</feature>
<evidence type="ECO:0000313" key="4">
    <source>
        <dbReference type="Proteomes" id="UP000000305"/>
    </source>
</evidence>
<proteinExistence type="predicted"/>
<name>E9GFU9_DAPPU</name>
<feature type="compositionally biased region" description="Basic residues" evidence="1">
    <location>
        <begin position="437"/>
        <end position="459"/>
    </location>
</feature>
<feature type="region of interest" description="Disordered" evidence="1">
    <location>
        <begin position="1"/>
        <end position="43"/>
    </location>
</feature>
<feature type="compositionally biased region" description="Basic and acidic residues" evidence="1">
    <location>
        <begin position="369"/>
        <end position="385"/>
    </location>
</feature>
<feature type="compositionally biased region" description="Basic and acidic residues" evidence="1">
    <location>
        <begin position="413"/>
        <end position="436"/>
    </location>
</feature>
<feature type="domain" description="U1-type" evidence="2">
    <location>
        <begin position="859"/>
        <end position="893"/>
    </location>
</feature>
<organism evidence="3 4">
    <name type="scientific">Daphnia pulex</name>
    <name type="common">Water flea</name>
    <dbReference type="NCBI Taxonomy" id="6669"/>
    <lineage>
        <taxon>Eukaryota</taxon>
        <taxon>Metazoa</taxon>
        <taxon>Ecdysozoa</taxon>
        <taxon>Arthropoda</taxon>
        <taxon>Crustacea</taxon>
        <taxon>Branchiopoda</taxon>
        <taxon>Diplostraca</taxon>
        <taxon>Cladocera</taxon>
        <taxon>Anomopoda</taxon>
        <taxon>Daphniidae</taxon>
        <taxon>Daphnia</taxon>
    </lineage>
</organism>
<keyword evidence="4" id="KW-1185">Reference proteome</keyword>
<dbReference type="InParanoid" id="E9GFU9"/>
<dbReference type="PANTHER" id="PTHR15577">
    <property type="entry name" value="ZINC FINGER CONTAINING PROTEIN"/>
    <property type="match status" value="1"/>
</dbReference>
<feature type="region of interest" description="Disordered" evidence="1">
    <location>
        <begin position="1181"/>
        <end position="1217"/>
    </location>
</feature>
<feature type="region of interest" description="Disordered" evidence="1">
    <location>
        <begin position="1356"/>
        <end position="1375"/>
    </location>
</feature>
<feature type="region of interest" description="Disordered" evidence="1">
    <location>
        <begin position="254"/>
        <end position="582"/>
    </location>
</feature>
<protein>
    <recommendedName>
        <fullName evidence="2">U1-type domain-containing protein</fullName>
    </recommendedName>
</protein>
<dbReference type="OrthoDB" id="10072641at2759"/>
<dbReference type="HOGENOM" id="CLU_247554_0_0_1"/>
<feature type="compositionally biased region" description="Basic and acidic residues" evidence="1">
    <location>
        <begin position="511"/>
        <end position="522"/>
    </location>
</feature>
<feature type="compositionally biased region" description="Polar residues" evidence="1">
    <location>
        <begin position="1138"/>
        <end position="1156"/>
    </location>
</feature>
<feature type="region of interest" description="Disordered" evidence="1">
    <location>
        <begin position="1482"/>
        <end position="1525"/>
    </location>
</feature>
<dbReference type="GO" id="GO:0008270">
    <property type="term" value="F:zinc ion binding"/>
    <property type="evidence" value="ECO:0007669"/>
    <property type="project" value="InterPro"/>
</dbReference>
<feature type="compositionally biased region" description="Basic residues" evidence="1">
    <location>
        <begin position="470"/>
        <end position="481"/>
    </location>
</feature>
<feature type="compositionally biased region" description="Polar residues" evidence="1">
    <location>
        <begin position="288"/>
        <end position="301"/>
    </location>
</feature>
<gene>
    <name evidence="3" type="ORF">DAPPUDRAFT_224175</name>
</gene>
<evidence type="ECO:0000313" key="3">
    <source>
        <dbReference type="EMBL" id="EFX81747.1"/>
    </source>
</evidence>
<feature type="compositionally biased region" description="Polar residues" evidence="1">
    <location>
        <begin position="1056"/>
        <end position="1068"/>
    </location>
</feature>